<reference evidence="10" key="1">
    <citation type="submission" date="2019-01" db="EMBL/GenBank/DDBJ databases">
        <title>Genomic signatures and co-occurrence patterns of the ultra-small Saccharimodia (Patescibacteria phylum) suggest a symbiotic lifestyle.</title>
        <authorList>
            <person name="Lemos L."/>
            <person name="Medeiros J."/>
            <person name="Andreote F."/>
            <person name="Fernandes G."/>
            <person name="Varani A."/>
            <person name="Oliveira G."/>
            <person name="Pylro V."/>
        </authorList>
    </citation>
    <scope>NUCLEOTIDE SEQUENCE [LARGE SCALE GENOMIC DNA]</scope>
    <source>
        <strain evidence="10">AMD02</strain>
    </source>
</reference>
<keyword evidence="3 7" id="KW-0694">RNA-binding</keyword>
<dbReference type="GO" id="GO:0003735">
    <property type="term" value="F:structural constituent of ribosome"/>
    <property type="evidence" value="ECO:0007669"/>
    <property type="project" value="UniProtKB-UniRule"/>
</dbReference>
<dbReference type="InterPro" id="IPR009000">
    <property type="entry name" value="Transl_B-barrel_sf"/>
</dbReference>
<dbReference type="NCBIfam" id="TIGR03625">
    <property type="entry name" value="L3_bact"/>
    <property type="match status" value="1"/>
</dbReference>
<name>A0A4Q0AHY9_9BACT</name>
<dbReference type="EMBL" id="SCKX01000001">
    <property type="protein sequence ID" value="RWZ78801.1"/>
    <property type="molecule type" value="Genomic_DNA"/>
</dbReference>
<comment type="similarity">
    <text evidence="1 7 8">Belongs to the universal ribosomal protein uL3 family.</text>
</comment>
<gene>
    <name evidence="7" type="primary">rplC</name>
    <name evidence="10" type="ORF">EOT05_03580</name>
</gene>
<keyword evidence="11" id="KW-1185">Reference proteome</keyword>
<dbReference type="GO" id="GO:0019843">
    <property type="term" value="F:rRNA binding"/>
    <property type="evidence" value="ECO:0007669"/>
    <property type="project" value="UniProtKB-UniRule"/>
</dbReference>
<dbReference type="InterPro" id="IPR019926">
    <property type="entry name" value="Ribosomal_uL3_CS"/>
</dbReference>
<evidence type="ECO:0000256" key="4">
    <source>
        <dbReference type="ARBA" id="ARBA00022980"/>
    </source>
</evidence>
<dbReference type="HAMAP" id="MF_01325_B">
    <property type="entry name" value="Ribosomal_uL3_B"/>
    <property type="match status" value="1"/>
</dbReference>
<dbReference type="InterPro" id="IPR000597">
    <property type="entry name" value="Ribosomal_uL3"/>
</dbReference>
<protein>
    <recommendedName>
        <fullName evidence="6 7">Large ribosomal subunit protein uL3</fullName>
    </recommendedName>
</protein>
<dbReference type="PANTHER" id="PTHR11229">
    <property type="entry name" value="50S RIBOSOMAL PROTEIN L3"/>
    <property type="match status" value="1"/>
</dbReference>
<dbReference type="GO" id="GO:0006412">
    <property type="term" value="P:translation"/>
    <property type="evidence" value="ECO:0007669"/>
    <property type="project" value="UniProtKB-UniRule"/>
</dbReference>
<evidence type="ECO:0000256" key="2">
    <source>
        <dbReference type="ARBA" id="ARBA00022730"/>
    </source>
</evidence>
<dbReference type="AlphaFoldDB" id="A0A4Q0AHY9"/>
<dbReference type="SUPFAM" id="SSF50447">
    <property type="entry name" value="Translation proteins"/>
    <property type="match status" value="1"/>
</dbReference>
<dbReference type="Proteomes" id="UP000289257">
    <property type="component" value="Unassembled WGS sequence"/>
</dbReference>
<evidence type="ECO:0000256" key="8">
    <source>
        <dbReference type="RuleBase" id="RU003905"/>
    </source>
</evidence>
<dbReference type="FunFam" id="2.40.30.10:FF:000004">
    <property type="entry name" value="50S ribosomal protein L3"/>
    <property type="match status" value="1"/>
</dbReference>
<comment type="function">
    <text evidence="7 9">One of the primary rRNA binding proteins, it binds directly near the 3'-end of the 23S rRNA, where it nucleates assembly of the 50S subunit.</text>
</comment>
<evidence type="ECO:0000256" key="1">
    <source>
        <dbReference type="ARBA" id="ARBA00006540"/>
    </source>
</evidence>
<evidence type="ECO:0000313" key="10">
    <source>
        <dbReference type="EMBL" id="RWZ78801.1"/>
    </source>
</evidence>
<dbReference type="PANTHER" id="PTHR11229:SF16">
    <property type="entry name" value="LARGE RIBOSOMAL SUBUNIT PROTEIN UL3C"/>
    <property type="match status" value="1"/>
</dbReference>
<comment type="caution">
    <text evidence="10">The sequence shown here is derived from an EMBL/GenBank/DDBJ whole genome shotgun (WGS) entry which is preliminary data.</text>
</comment>
<dbReference type="Gene3D" id="3.30.160.810">
    <property type="match status" value="1"/>
</dbReference>
<dbReference type="Pfam" id="PF00297">
    <property type="entry name" value="Ribosomal_L3"/>
    <property type="match status" value="1"/>
</dbReference>
<evidence type="ECO:0000256" key="7">
    <source>
        <dbReference type="HAMAP-Rule" id="MF_01325"/>
    </source>
</evidence>
<keyword evidence="4 7" id="KW-0689">Ribosomal protein</keyword>
<evidence type="ECO:0000313" key="11">
    <source>
        <dbReference type="Proteomes" id="UP000289257"/>
    </source>
</evidence>
<proteinExistence type="inferred from homology"/>
<keyword evidence="5 7" id="KW-0687">Ribonucleoprotein</keyword>
<organism evidence="10 11">
    <name type="scientific">Candidatus Microsaccharimonas sossegonensis</name>
    <dbReference type="NCBI Taxonomy" id="2506948"/>
    <lineage>
        <taxon>Bacteria</taxon>
        <taxon>Candidatus Saccharimonadota</taxon>
        <taxon>Candidatus Saccharimonadia</taxon>
        <taxon>Candidatus Saccharimonadales</taxon>
        <taxon>Candidatus Saccharimonadaceae</taxon>
        <taxon>Candidatus Microsaccharimonas</taxon>
    </lineage>
</organism>
<comment type="subunit">
    <text evidence="7 9">Part of the 50S ribosomal subunit. Forms a cluster with proteins L14 and L19.</text>
</comment>
<sequence>MKALLGTKIGMTQIISEDGKAVPVTLIQAGPVTVTQVKTVDTDGYNAVQVGFDLGKNLSKAVAGHVKSSSVTPKFIREFRVEALPEEITVGSTIDVNAFAVGDIVDVTGVSKGKGFAGTVKRHNFATSKSTHGGNGNVRKVGSIGSMYPQKVFKGKRMAGRMGHDQVTVKNLVVSYIDSKHNLIGLRGAVPGPKKGLIVLNARTTVGGKA</sequence>
<dbReference type="InterPro" id="IPR019927">
    <property type="entry name" value="Ribosomal_uL3_bac/org-type"/>
</dbReference>
<evidence type="ECO:0000256" key="6">
    <source>
        <dbReference type="ARBA" id="ARBA00035243"/>
    </source>
</evidence>
<dbReference type="Gene3D" id="2.40.30.10">
    <property type="entry name" value="Translation factors"/>
    <property type="match status" value="1"/>
</dbReference>
<evidence type="ECO:0000256" key="3">
    <source>
        <dbReference type="ARBA" id="ARBA00022884"/>
    </source>
</evidence>
<keyword evidence="2 7" id="KW-0699">rRNA-binding</keyword>
<dbReference type="GO" id="GO:0022625">
    <property type="term" value="C:cytosolic large ribosomal subunit"/>
    <property type="evidence" value="ECO:0007669"/>
    <property type="project" value="TreeGrafter"/>
</dbReference>
<accession>A0A4Q0AHY9</accession>
<evidence type="ECO:0000256" key="9">
    <source>
        <dbReference type="RuleBase" id="RU003906"/>
    </source>
</evidence>
<evidence type="ECO:0000256" key="5">
    <source>
        <dbReference type="ARBA" id="ARBA00023274"/>
    </source>
</evidence>
<dbReference type="PROSITE" id="PS00474">
    <property type="entry name" value="RIBOSOMAL_L3"/>
    <property type="match status" value="1"/>
</dbReference>